<dbReference type="OMA" id="FHARDSC"/>
<accession>A0A0D3JYU2</accession>
<evidence type="ECO:0000256" key="3">
    <source>
        <dbReference type="ARBA" id="ARBA00023235"/>
    </source>
</evidence>
<reference evidence="7" key="2">
    <citation type="submission" date="2024-10" db="UniProtKB">
        <authorList>
            <consortium name="EnsemblProtists"/>
        </authorList>
    </citation>
    <scope>IDENTIFICATION</scope>
</reference>
<evidence type="ECO:0000259" key="6">
    <source>
        <dbReference type="Pfam" id="PF01416"/>
    </source>
</evidence>
<evidence type="ECO:0000256" key="5">
    <source>
        <dbReference type="SAM" id="MobiDB-lite"/>
    </source>
</evidence>
<name>A0A0D3JYU2_EMIH1</name>
<sequence length="302" mass="32195">MATATTFRAARRPYDREVQERQPRQTTRFVGRVQYDGTEYVGWQTQPSGRGVQDVLEARLSSLLGGRVYVAGSGRTDKGVHARDQVFHFETPAQESGGEGGEGGEGGKGGEGGGTRVAHVQLAAALSAADDAAAGFHARDSCVGKRRGCTAEEGRPVQDTYVYTVEEGIGSPFGARYRHDFSAFGVRRPDDPRPPTKVRRLPAERDKDDGGDGGGGVVIITAESDRFLYNMMRLLSGTLVGLGKLSVAGVGELLAERGRKGRHGSLVVKAPPHGLCLERCFLDYEHGAWPGGGARGAPVEDD</sequence>
<dbReference type="GeneID" id="17274223"/>
<dbReference type="EC" id="5.4.99.12" evidence="4"/>
<dbReference type="PANTHER" id="PTHR11142">
    <property type="entry name" value="PSEUDOURIDYLATE SYNTHASE"/>
    <property type="match status" value="1"/>
</dbReference>
<reference evidence="8" key="1">
    <citation type="journal article" date="2013" name="Nature">
        <title>Pan genome of the phytoplankton Emiliania underpins its global distribution.</title>
        <authorList>
            <person name="Read B.A."/>
            <person name="Kegel J."/>
            <person name="Klute M.J."/>
            <person name="Kuo A."/>
            <person name="Lefebvre S.C."/>
            <person name="Maumus F."/>
            <person name="Mayer C."/>
            <person name="Miller J."/>
            <person name="Monier A."/>
            <person name="Salamov A."/>
            <person name="Young J."/>
            <person name="Aguilar M."/>
            <person name="Claverie J.M."/>
            <person name="Frickenhaus S."/>
            <person name="Gonzalez K."/>
            <person name="Herman E.K."/>
            <person name="Lin Y.C."/>
            <person name="Napier J."/>
            <person name="Ogata H."/>
            <person name="Sarno A.F."/>
            <person name="Shmutz J."/>
            <person name="Schroeder D."/>
            <person name="de Vargas C."/>
            <person name="Verret F."/>
            <person name="von Dassow P."/>
            <person name="Valentin K."/>
            <person name="Van de Peer Y."/>
            <person name="Wheeler G."/>
            <person name="Dacks J.B."/>
            <person name="Delwiche C.F."/>
            <person name="Dyhrman S.T."/>
            <person name="Glockner G."/>
            <person name="John U."/>
            <person name="Richards T."/>
            <person name="Worden A.Z."/>
            <person name="Zhang X."/>
            <person name="Grigoriev I.V."/>
            <person name="Allen A.E."/>
            <person name="Bidle K."/>
            <person name="Borodovsky M."/>
            <person name="Bowler C."/>
            <person name="Brownlee C."/>
            <person name="Cock J.M."/>
            <person name="Elias M."/>
            <person name="Gladyshev V.N."/>
            <person name="Groth M."/>
            <person name="Guda C."/>
            <person name="Hadaegh A."/>
            <person name="Iglesias-Rodriguez M.D."/>
            <person name="Jenkins J."/>
            <person name="Jones B.M."/>
            <person name="Lawson T."/>
            <person name="Leese F."/>
            <person name="Lindquist E."/>
            <person name="Lobanov A."/>
            <person name="Lomsadze A."/>
            <person name="Malik S.B."/>
            <person name="Marsh M.E."/>
            <person name="Mackinder L."/>
            <person name="Mock T."/>
            <person name="Mueller-Roeber B."/>
            <person name="Pagarete A."/>
            <person name="Parker M."/>
            <person name="Probert I."/>
            <person name="Quesneville H."/>
            <person name="Raines C."/>
            <person name="Rensing S.A."/>
            <person name="Riano-Pachon D.M."/>
            <person name="Richier S."/>
            <person name="Rokitta S."/>
            <person name="Shiraiwa Y."/>
            <person name="Soanes D.M."/>
            <person name="van der Giezen M."/>
            <person name="Wahlund T.M."/>
            <person name="Williams B."/>
            <person name="Wilson W."/>
            <person name="Wolfe G."/>
            <person name="Wurch L.L."/>
        </authorList>
    </citation>
    <scope>NUCLEOTIDE SEQUENCE</scope>
</reference>
<dbReference type="SUPFAM" id="SSF55120">
    <property type="entry name" value="Pseudouridine synthase"/>
    <property type="match status" value="1"/>
</dbReference>
<organism evidence="7 8">
    <name type="scientific">Emiliania huxleyi (strain CCMP1516)</name>
    <dbReference type="NCBI Taxonomy" id="280463"/>
    <lineage>
        <taxon>Eukaryota</taxon>
        <taxon>Haptista</taxon>
        <taxon>Haptophyta</taxon>
        <taxon>Prymnesiophyceae</taxon>
        <taxon>Isochrysidales</taxon>
        <taxon>Noelaerhabdaceae</taxon>
        <taxon>Emiliania</taxon>
    </lineage>
</organism>
<evidence type="ECO:0000256" key="4">
    <source>
        <dbReference type="RuleBase" id="RU003792"/>
    </source>
</evidence>
<dbReference type="PaxDb" id="2903-EOD28677"/>
<dbReference type="EnsemblProtists" id="EOD28677">
    <property type="protein sequence ID" value="EOD28677"/>
    <property type="gene ID" value="EMIHUDRAFT_114185"/>
</dbReference>
<dbReference type="InterPro" id="IPR001406">
    <property type="entry name" value="PsdUridine_synth_TruA"/>
</dbReference>
<dbReference type="Pfam" id="PF01416">
    <property type="entry name" value="PseudoU_synth_1"/>
    <property type="match status" value="2"/>
</dbReference>
<feature type="region of interest" description="Disordered" evidence="5">
    <location>
        <begin position="184"/>
        <end position="214"/>
    </location>
</feature>
<dbReference type="KEGG" id="ehx:EMIHUDRAFT_114185"/>
<keyword evidence="8" id="KW-1185">Reference proteome</keyword>
<dbReference type="GO" id="GO:0031119">
    <property type="term" value="P:tRNA pseudouridine synthesis"/>
    <property type="evidence" value="ECO:0007669"/>
    <property type="project" value="TreeGrafter"/>
</dbReference>
<dbReference type="RefSeq" id="XP_005781106.1">
    <property type="nucleotide sequence ID" value="XM_005781049.1"/>
</dbReference>
<feature type="compositionally biased region" description="Basic and acidic residues" evidence="5">
    <location>
        <begin position="12"/>
        <end position="23"/>
    </location>
</feature>
<feature type="compositionally biased region" description="Basic and acidic residues" evidence="5">
    <location>
        <begin position="201"/>
        <end position="210"/>
    </location>
</feature>
<keyword evidence="2 4" id="KW-0819">tRNA processing</keyword>
<proteinExistence type="inferred from homology"/>
<feature type="compositionally biased region" description="Gly residues" evidence="5">
    <location>
        <begin position="97"/>
        <end position="115"/>
    </location>
</feature>
<keyword evidence="3 4" id="KW-0413">Isomerase</keyword>
<feature type="compositionally biased region" description="Basic and acidic residues" evidence="5">
    <location>
        <begin position="184"/>
        <end position="194"/>
    </location>
</feature>
<dbReference type="PANTHER" id="PTHR11142:SF0">
    <property type="entry name" value="TRNA PSEUDOURIDINE SYNTHASE-LIKE 1"/>
    <property type="match status" value="1"/>
</dbReference>
<comment type="catalytic activity">
    <reaction evidence="4">
        <text>uridine(38/39/40) in tRNA = pseudouridine(38/39/40) in tRNA</text>
        <dbReference type="Rhea" id="RHEA:22376"/>
        <dbReference type="Rhea" id="RHEA-COMP:10085"/>
        <dbReference type="Rhea" id="RHEA-COMP:10087"/>
        <dbReference type="ChEBI" id="CHEBI:65314"/>
        <dbReference type="ChEBI" id="CHEBI:65315"/>
        <dbReference type="EC" id="5.4.99.12"/>
    </reaction>
</comment>
<dbReference type="GO" id="GO:0160147">
    <property type="term" value="F:tRNA pseudouridine(38-40) synthase activity"/>
    <property type="evidence" value="ECO:0007669"/>
    <property type="project" value="UniProtKB-EC"/>
</dbReference>
<comment type="similarity">
    <text evidence="1 4">Belongs to the tRNA pseudouridine synthase TruA family.</text>
</comment>
<feature type="region of interest" description="Disordered" evidence="5">
    <location>
        <begin position="1"/>
        <end position="24"/>
    </location>
</feature>
<dbReference type="Gene3D" id="3.30.70.660">
    <property type="entry name" value="Pseudouridine synthase I, catalytic domain, C-terminal subdomain"/>
    <property type="match status" value="1"/>
</dbReference>
<dbReference type="Gene3D" id="3.30.70.580">
    <property type="entry name" value="Pseudouridine synthase I, catalytic domain, N-terminal subdomain"/>
    <property type="match status" value="1"/>
</dbReference>
<dbReference type="InterPro" id="IPR020094">
    <property type="entry name" value="TruA/RsuA/RluB/E/F_N"/>
</dbReference>
<dbReference type="InterPro" id="IPR020103">
    <property type="entry name" value="PsdUridine_synth_cat_dom_sf"/>
</dbReference>
<dbReference type="Proteomes" id="UP000013827">
    <property type="component" value="Unassembled WGS sequence"/>
</dbReference>
<dbReference type="STRING" id="2903.R1D0X0"/>
<dbReference type="AlphaFoldDB" id="A0A0D3JYU2"/>
<protein>
    <recommendedName>
        <fullName evidence="4">tRNA pseudouridine synthase</fullName>
        <ecNumber evidence="4">5.4.99.12</ecNumber>
    </recommendedName>
</protein>
<evidence type="ECO:0000256" key="2">
    <source>
        <dbReference type="ARBA" id="ARBA00022694"/>
    </source>
</evidence>
<evidence type="ECO:0000313" key="7">
    <source>
        <dbReference type="EnsemblProtists" id="EOD28677"/>
    </source>
</evidence>
<dbReference type="HOGENOM" id="CLU_1100218_0_0_1"/>
<dbReference type="GO" id="GO:0003723">
    <property type="term" value="F:RNA binding"/>
    <property type="evidence" value="ECO:0007669"/>
    <property type="project" value="InterPro"/>
</dbReference>
<dbReference type="InterPro" id="IPR020095">
    <property type="entry name" value="PsdUridine_synth_TruA_C"/>
</dbReference>
<dbReference type="InterPro" id="IPR020097">
    <property type="entry name" value="PsdUridine_synth_TruA_a/b_dom"/>
</dbReference>
<feature type="domain" description="Pseudouridine synthase I TruA alpha/beta" evidence="6">
    <location>
        <begin position="33"/>
        <end position="87"/>
    </location>
</feature>
<feature type="region of interest" description="Disordered" evidence="5">
    <location>
        <begin position="89"/>
        <end position="115"/>
    </location>
</feature>
<dbReference type="eggNOG" id="KOG4393">
    <property type="taxonomic scope" value="Eukaryota"/>
</dbReference>
<evidence type="ECO:0000256" key="1">
    <source>
        <dbReference type="ARBA" id="ARBA00009375"/>
    </source>
</evidence>
<evidence type="ECO:0000313" key="8">
    <source>
        <dbReference type="Proteomes" id="UP000013827"/>
    </source>
</evidence>
<feature type="domain" description="Pseudouridine synthase I TruA alpha/beta" evidence="6">
    <location>
        <begin position="178"/>
        <end position="280"/>
    </location>
</feature>